<dbReference type="Proteomes" id="UP000332487">
    <property type="component" value="Unassembled WGS sequence"/>
</dbReference>
<feature type="transmembrane region" description="Helical" evidence="2">
    <location>
        <begin position="331"/>
        <end position="351"/>
    </location>
</feature>
<feature type="transmembrane region" description="Helical" evidence="2">
    <location>
        <begin position="264"/>
        <end position="283"/>
    </location>
</feature>
<keyword evidence="4" id="KW-1185">Reference proteome</keyword>
<keyword evidence="2" id="KW-0812">Transmembrane</keyword>
<protein>
    <submittedName>
        <fullName evidence="3">Uncharacterized protein</fullName>
    </submittedName>
</protein>
<dbReference type="EMBL" id="GG697238">
    <property type="protein sequence ID" value="EET90310.1"/>
    <property type="molecule type" value="Genomic_DNA"/>
</dbReference>
<feature type="transmembrane region" description="Helical" evidence="2">
    <location>
        <begin position="392"/>
        <end position="414"/>
    </location>
</feature>
<evidence type="ECO:0000256" key="1">
    <source>
        <dbReference type="SAM" id="MobiDB-lite"/>
    </source>
</evidence>
<accession>C7DGG3</accession>
<feature type="transmembrane region" description="Helical" evidence="2">
    <location>
        <begin position="167"/>
        <end position="193"/>
    </location>
</feature>
<feature type="transmembrane region" description="Helical" evidence="2">
    <location>
        <begin position="450"/>
        <end position="470"/>
    </location>
</feature>
<evidence type="ECO:0000313" key="4">
    <source>
        <dbReference type="Proteomes" id="UP000332487"/>
    </source>
</evidence>
<organism evidence="3 4">
    <name type="scientific">Candidatus Micrarchaeum acidiphilum ARMAN-2</name>
    <dbReference type="NCBI Taxonomy" id="425595"/>
    <lineage>
        <taxon>Archaea</taxon>
        <taxon>Candidatus Micrarchaeota</taxon>
        <taxon>Candidatus Micrarchaeia</taxon>
        <taxon>Candidatus Micrarchaeales</taxon>
        <taxon>Candidatus Micrarchaeaceae</taxon>
        <taxon>Candidatus Micrarchaeum</taxon>
    </lineage>
</organism>
<reference evidence="3 4" key="2">
    <citation type="journal article" date="2010" name="Proc. Natl. Acad. Sci. U.S.A.">
        <title>Enigmatic, ultrasmall, uncultivated Archaea.</title>
        <authorList>
            <person name="Baker B.J."/>
            <person name="Comolli L.R."/>
            <person name="Dick G.J."/>
            <person name="Hauser L.J."/>
            <person name="Hyatt D."/>
            <person name="Dill B.D."/>
            <person name="Land M.L."/>
            <person name="Verberkmoes N.C."/>
            <person name="Hettich R.L."/>
            <person name="Banfield J.F."/>
        </authorList>
    </citation>
    <scope>NUCLEOTIDE SEQUENCE [LARGE SCALE GENOMIC DNA]</scope>
    <source>
        <strain evidence="3">ARMAN-2</strain>
    </source>
</reference>
<reference evidence="3 4" key="1">
    <citation type="journal article" date="2009" name="Genome Biol.">
        <title>Community-wide analysis of microbial genome sequence signatures.</title>
        <authorList>
            <person name="Dick G.J."/>
            <person name="Andersson A.F."/>
            <person name="Baker B.J."/>
            <person name="Simmons S.L."/>
            <person name="Thomas B.C."/>
            <person name="Yelton A.P."/>
            <person name="Banfield J.F."/>
        </authorList>
    </citation>
    <scope>NUCLEOTIDE SEQUENCE [LARGE SCALE GENOMIC DNA]</scope>
    <source>
        <strain evidence="3">ARMAN-2</strain>
    </source>
</reference>
<proteinExistence type="predicted"/>
<feature type="transmembrane region" description="Helical" evidence="2">
    <location>
        <begin position="205"/>
        <end position="226"/>
    </location>
</feature>
<evidence type="ECO:0000256" key="2">
    <source>
        <dbReference type="SAM" id="Phobius"/>
    </source>
</evidence>
<evidence type="ECO:0000313" key="3">
    <source>
        <dbReference type="EMBL" id="EET90310.1"/>
    </source>
</evidence>
<dbReference type="AlphaFoldDB" id="C7DGG3"/>
<feature type="region of interest" description="Disordered" evidence="1">
    <location>
        <begin position="115"/>
        <end position="150"/>
    </location>
</feature>
<keyword evidence="2" id="KW-1133">Transmembrane helix</keyword>
<feature type="transmembrane region" description="Helical" evidence="2">
    <location>
        <begin position="363"/>
        <end position="386"/>
    </location>
</feature>
<name>C7DGG3_MICA2</name>
<gene>
    <name evidence="3" type="ORF">UNLARM2_0165</name>
</gene>
<sequence length="490" mass="51020">MSQHKKAFFSAFMLALLLVMAYHAAVHNPSYGFEGNVANASASGTAPAVLPNSTGSAVSFKPIAGYTCGAISNNCGFGSCPPGYACQSGPVQSFCPAGTLRAYHCVRQASSTTTTTILPSSSSTSITSTSSTSTSTSTSTSSSTSSTTSIPAAAPVPSSFPINPRTFFPLAGLFVLVIIMVAALVYALASVINSQNAKNWAKIQVYEALLSILMLVIFSAFVYVFFLNPQGLYSSTGLLPPTCSAASDGTIFNLSNCDLSTFTTLAYTGFTMLTIGSYITALIPGFSFNLDFNGVGFAASLVSILPKGTEGVLSMMFSALLFFLVLNQVQLILVSGSLLWLSLFVTIGLVMRTMGFTRSFGGTLIALGLGLGLVYPMLVSVTYGFLDSNILLAPFHIGTASIGCFSTALISAFTSSFTSGASISPTSALASSASCGVATLSSILTVFGYLIAGLTFVPFLNFIILDAFIVDFSKAIGERIDFMSLLSNFI</sequence>
<feature type="transmembrane region" description="Helical" evidence="2">
    <location>
        <begin position="295"/>
        <end position="325"/>
    </location>
</feature>
<keyword evidence="2" id="KW-0472">Membrane</keyword>